<evidence type="ECO:0000313" key="4">
    <source>
        <dbReference type="Proteomes" id="UP001209694"/>
    </source>
</evidence>
<comment type="caution">
    <text evidence="1">The sequence shown here is derived from an EMBL/GenBank/DDBJ whole genome shotgun (WGS) entry which is preliminary data.</text>
</comment>
<dbReference type="GeneID" id="93342231"/>
<accession>A0A2N0B1H1</accession>
<keyword evidence="3" id="KW-1185">Reference proteome</keyword>
<reference evidence="1" key="3">
    <citation type="submission" date="2022-06" db="EMBL/GenBank/DDBJ databases">
        <title>Leptospira isolates from biofilms formed at urban environments.</title>
        <authorList>
            <person name="Ribeiro P.S."/>
            <person name="Sousa T."/>
            <person name="Carvalho N."/>
            <person name="Aburjaile F."/>
            <person name="Neves F."/>
            <person name="Oliveira D."/>
            <person name="Blanco L."/>
            <person name="Lima J."/>
            <person name="Costa F."/>
            <person name="Brenig B."/>
            <person name="Soares S."/>
            <person name="Ramos R."/>
            <person name="Goes-Neto A."/>
            <person name="Matiuzzi M."/>
            <person name="Azevedo V."/>
            <person name="Ristow P."/>
        </authorList>
    </citation>
    <scope>NUCLEOTIDE SEQUENCE</scope>
    <source>
        <strain evidence="1">VSF7</strain>
    </source>
</reference>
<evidence type="ECO:0000313" key="3">
    <source>
        <dbReference type="Proteomes" id="UP000297352"/>
    </source>
</evidence>
<protein>
    <submittedName>
        <fullName evidence="1">Uncharacterized protein</fullName>
    </submittedName>
</protein>
<sequence>MNFERGSKPNPTGNLIAYCHVFGENPIAPGGKIIASNVVVSFLKIGDNYPVVTFPPVALPSKEELMKILADNIHLYDVVQLPDFQMPENKDLANQYIQERMEQFNSMVMRYVEFCKAKEKKTQTTNLSDQLEQVSEPLETLANLSIEFRNTSGIAREATRLKMERIVDYFHTNHPTLDIDNFKKALSVPGKVGDELVGLYIQKFNAIQIENYETASDLRKRILEIEESTAT</sequence>
<reference evidence="2" key="1">
    <citation type="submission" date="2018-10" db="EMBL/GenBank/DDBJ databases">
        <authorList>
            <person name="Vincent A.T."/>
            <person name="Schiettekatte O."/>
            <person name="Bourhy P."/>
            <person name="Veyrier F.J."/>
            <person name="Picardeau M."/>
        </authorList>
    </citation>
    <scope>NUCLEOTIDE SEQUENCE</scope>
    <source>
        <strain evidence="2">201702449</strain>
    </source>
</reference>
<dbReference type="RefSeq" id="WP_100727476.1">
    <property type="nucleotide sequence ID" value="NZ_JAIZBN010000004.1"/>
</dbReference>
<dbReference type="Proteomes" id="UP001209694">
    <property type="component" value="Unassembled WGS sequence"/>
</dbReference>
<dbReference type="Proteomes" id="UP000297352">
    <property type="component" value="Unassembled WGS sequence"/>
</dbReference>
<dbReference type="AlphaFoldDB" id="A0A2N0B1H1"/>
<dbReference type="EMBL" id="RQGI01000029">
    <property type="protein sequence ID" value="TGL71286.1"/>
    <property type="molecule type" value="Genomic_DNA"/>
</dbReference>
<reference evidence="3" key="2">
    <citation type="journal article" date="2019" name="PLoS Negl. Trop. Dis.">
        <title>Revisiting the worldwide diversity of Leptospira species in the environment.</title>
        <authorList>
            <person name="Vincent A.T."/>
            <person name="Schiettekatte O."/>
            <person name="Bourhy P."/>
            <person name="Veyrier F.J."/>
            <person name="Picardeau M."/>
        </authorList>
    </citation>
    <scope>NUCLEOTIDE SEQUENCE [LARGE SCALE GENOMIC DNA]</scope>
    <source>
        <strain evidence="3">201702449</strain>
    </source>
</reference>
<name>A0A2N0B1H1_9LEPT</name>
<gene>
    <name evidence="2" type="ORF">EHQ60_09320</name>
    <name evidence="1" type="ORF">ND810_15185</name>
</gene>
<proteinExistence type="predicted"/>
<evidence type="ECO:0000313" key="1">
    <source>
        <dbReference type="EMBL" id="MCW7516509.1"/>
    </source>
</evidence>
<dbReference type="EMBL" id="JAMQQD010000006">
    <property type="protein sequence ID" value="MCW7516509.1"/>
    <property type="molecule type" value="Genomic_DNA"/>
</dbReference>
<organism evidence="1 4">
    <name type="scientific">Leptospira levettii</name>
    <dbReference type="NCBI Taxonomy" id="2023178"/>
    <lineage>
        <taxon>Bacteria</taxon>
        <taxon>Pseudomonadati</taxon>
        <taxon>Spirochaetota</taxon>
        <taxon>Spirochaetia</taxon>
        <taxon>Leptospirales</taxon>
        <taxon>Leptospiraceae</taxon>
        <taxon>Leptospira</taxon>
    </lineage>
</organism>
<evidence type="ECO:0000313" key="2">
    <source>
        <dbReference type="EMBL" id="TGL71286.1"/>
    </source>
</evidence>